<feature type="transmembrane region" description="Helical" evidence="2">
    <location>
        <begin position="20"/>
        <end position="40"/>
    </location>
</feature>
<feature type="region of interest" description="Disordered" evidence="1">
    <location>
        <begin position="161"/>
        <end position="189"/>
    </location>
</feature>
<dbReference type="Pfam" id="PF25038">
    <property type="entry name" value="Csf1_C"/>
    <property type="match status" value="1"/>
</dbReference>
<keyword evidence="2" id="KW-0472">Membrane</keyword>
<evidence type="ECO:0000259" key="4">
    <source>
        <dbReference type="Pfam" id="PF25038"/>
    </source>
</evidence>
<evidence type="ECO:0000259" key="3">
    <source>
        <dbReference type="Pfam" id="PF21678"/>
    </source>
</evidence>
<feature type="domain" description="Csf1 N-terminal" evidence="3">
    <location>
        <begin position="35"/>
        <end position="770"/>
    </location>
</feature>
<proteinExistence type="predicted"/>
<dbReference type="PANTHER" id="PTHR32085:SF3">
    <property type="entry name" value="PROTEIN CSF1"/>
    <property type="match status" value="1"/>
</dbReference>
<accession>A0A7R6ZTB7</accession>
<organism evidence="5">
    <name type="scientific">Ogataea thermomethanolica</name>
    <name type="common">nom. inval.</name>
    <dbReference type="NCBI Taxonomy" id="310468"/>
    <lineage>
        <taxon>Eukaryota</taxon>
        <taxon>Fungi</taxon>
        <taxon>Dikarya</taxon>
        <taxon>Ascomycota</taxon>
        <taxon>Saccharomycotina</taxon>
        <taxon>Pichiomycetes</taxon>
        <taxon>Pichiales</taxon>
        <taxon>Pichiaceae</taxon>
        <taxon>Ogataea</taxon>
    </lineage>
</organism>
<dbReference type="GO" id="GO:0016020">
    <property type="term" value="C:membrane"/>
    <property type="evidence" value="ECO:0007669"/>
    <property type="project" value="InterPro"/>
</dbReference>
<evidence type="ECO:0000313" key="5">
    <source>
        <dbReference type="EMBL" id="BCA90175.1"/>
    </source>
</evidence>
<feature type="domain" description="Csf1 C-terminal region" evidence="4">
    <location>
        <begin position="1695"/>
        <end position="2943"/>
    </location>
</feature>
<dbReference type="PANTHER" id="PTHR32085">
    <property type="entry name" value="PROTEIN CSF1"/>
    <property type="match status" value="1"/>
</dbReference>
<dbReference type="InterPro" id="IPR048636">
    <property type="entry name" value="Csf1_N"/>
</dbReference>
<evidence type="ECO:0000256" key="2">
    <source>
        <dbReference type="SAM" id="Phobius"/>
    </source>
</evidence>
<dbReference type="EMBL" id="LC527467">
    <property type="protein sequence ID" value="BCA90175.1"/>
    <property type="molecule type" value="Genomic_DNA"/>
</dbReference>
<dbReference type="GO" id="GO:0006113">
    <property type="term" value="P:fermentation"/>
    <property type="evidence" value="ECO:0007669"/>
    <property type="project" value="InterPro"/>
</dbReference>
<dbReference type="Pfam" id="PF21678">
    <property type="entry name" value="Csf1_N"/>
    <property type="match status" value="2"/>
</dbReference>
<feature type="compositionally biased region" description="Basic and acidic residues" evidence="1">
    <location>
        <begin position="161"/>
        <end position="181"/>
    </location>
</feature>
<feature type="domain" description="Csf1 N-terminal" evidence="3">
    <location>
        <begin position="1282"/>
        <end position="1439"/>
    </location>
</feature>
<dbReference type="InterPro" id="IPR056779">
    <property type="entry name" value="Csf1_C"/>
</dbReference>
<dbReference type="InterPro" id="IPR029636">
    <property type="entry name" value="Csf1"/>
</dbReference>
<sequence length="2944" mass="333855">MNLTTNFGYASVNQSINLQWVFMVEWVIALFGSIGILFYFNRLIGSLISFILKYVLWNRYKVRLKVQSYKVSFLGGRIFFKDVTIITRNEMVLIHQGWLTWRYWLASVRRSGFIQEQKNPKNSELPTRLLVEIYGCEVFMFNRMGVYEELLSKLNKDQNTKEDQLDNFERSTEMSSDRQTLEDDENKNTQKPIPNFIKLLPLKIHIKQGSLVIGNETTTSLLVGSYTSLDCLFDFLQPASSLDALRIDHDIRAYQLQLFLRPNISFKSIDQLAHEFEHKDNSVIADFFHKLGIRHRKLNESQSADKEKSRPDWHGLERYMTSTTLDTIENDSKSASENKDETLVFAPSEYARYSHILDSEYVDIHYYYDTPGEMSALQSSKIEEKSSTCVQQKTAPANNVDISISKGVIHYGPWADKERVLLHQMLFPSLCRDEKPQKPDPFGSKRTYTGFWMYIQTIDELVIRVPFRESSKDVLYANNEHVSNQLERRPFGWIEVKLGQDSVFNSSTSYIPSADSGWDNQFHLDLRNPSISSSVNHHVFFKAMKHTVDAEVGYPLQWNGAAKWIFNNQSTNAELYFLREHIDLLTDMFGDFSSGEPTPYELFRPFFYVINWNVHNYNIYLNLNEKNIVSHPLDYNDNIYISFAGTELDLTVDIPMESIMSKITTFNYKLNTTFDLVVHLPPWHTGHNFLKTKEVGRANNFEMSGSFTYYNLVEIDTVDTIVVNCTCEDTTLQCYGFIIRYVLLLKANYFGEDVNFQTLNEFLDEINDKTEDKHEDYEFKPYAMRLRNETDLLFSFCVKNGCLVLPSHIYDCESHIALHFDTLDIDLRFNNYYMDLQANFSEVYGHSVDNADERVINDLTAIKEDFKPQIFIDHLPIHGHRAFGLPPDEPTYYCRWSFHPGEIIVDSEPSFLDFLKRSMGVLGVGYNDLENALDLPIEDLFDILNLTFSCPVVQIKLNTPSSLLKLKLESLFLTISDQSTNSYNSRINFKIGDISAISTRNNETVLDLNTSLYLTDFVRKPDFSIRRETQKAHLQAHDAPFHRCPFLVDSEDRLGEYRQNYGCMRQFINLPDIPAPLNLDAADLLINSFPKRLREYFKSRQNFSNTSITSSEFRSRSYNNVHNSGINDDDGFENDNIVCTFGAVDGFINPEVSLVLADVLSVLEVFSVTNILDEIQGDFISHLMKTHNTINQKIKVKAVIPVVNVKVASSRSSANYIGVKLLHPTLGAHVQEQEFSTMSLEVLRSSVSLVSKKRSVCHLDLTNLKTDFSKEKSSVSVVANGENLQIDFDLMDYDWIDRFVSGLMSPLEEAVDLIKKCTTLKNKAKIDVIYSITKAGIDYSVRHDPSCITKPSYISKFSDEHIRREDSWKIFTRIRHIAHNLPREWHQSIQTRFDLGDFSAPPDAKQKVFDAFLNWRRWEFSNISTSHVLRNVFGDDQVSKTPDSVYLKAKLLTTKLNILPFNNLAIIKNIDLAFDKGESNDDLRQSTEELSGHAIDNQMNATISASSFNTNLHCTKNSISYINELLMNMVSKRNLVRDHVAVESLSKPVPTTFSVNVLVREFKHLIAIDRTAIDIRGNNSALSLSGLRTDCDIHSTLLLNNSTTSIDLLLDKMKLIQFRSLENSLVAANTGGSKGKQLYFDLSTTSASLSAVAGSDTYLKALSIFSEEEYPMLKPLIDNLSSLQTVDTSSQNQLVSRDSEILEDLIGKLIANVYVSKLSVHLGVLSPLLIRMDMQDIAFDTTKSKLGMATNFTMSRMNVNFFSTSTLHQILMGVVTVGNLRLLINSMKKDKELNVLTELHADHLKVNTSQHNILYLAKLGESDMLIIQDYSTKFKEAFSCLSSKISPQSPSAVSPEAKGDVLKYCINLTLDGLSFVCLLNNNQTYLDSSKIAMKFVSSDFNHSNNKTQTVVKIPSTKIIMLSHGRQTSKHTLGDFNIELRGTVSIFSERRLYELELISDHCRLAFSPYYANEVINFYADFQKKFNSYKFPNESAPHNNVNAEEIWDLLSVYSIQIVSRNLCIGWLLPEITRGYAGSDSDIPGFIIGYENAEVHCSTKMGNVLVSGMYLATAHGSQSTNFYSVSDESLSENRAFFPRFELDYKVLHTKEGRDIKAKLQGDEVDFKLKTTIFTVSERLAHSIILVQEKLETLNSHQVTQTENPDGSHTFLSSFHSDLRSLGCIFTFNGASIMVIHPGTDQGGKSTSLALQAPSIQIAADYIKCRDALKKHVITLQAITSRTDNVLSSSSVPVIVSLVNSVRSFVKKSELRKAKMQLPKTLPDKSKSTSVEADHVGVSLERVFDSFELNLSLKVEPQRLTLSCEPNAKVEAAVSTSGIYWHFNTDTDVICTSLCIEQLKVELQHIYSKETSGSVGINNIMLSATVGKTNDMKIMSTIAKISNIDAYLNIQQRQDLDIFVDIWIPSDLYKTSVREQAPVPEEMAFLNIATKVRDVSNSTALPWILTLIVGKLNLKVDLGFSLGTLIIDADKCWIKSTKISNRDQNLRVELGRLDITSQGRLGGMLHVEKARIATGISWTKEAGMDGIPLVLLSAGFKSLETKISLDYHTFCIATITKAVASIHNQSVGDHSDKLSSRTSIESCNVYMTALMASNLVDIYTIGLRIRQDIKVSYHQTLNDAVVDQRRLFPRSNDESVTSIRLPATKKSEQASRSVSRGEEFLKDTVDEFYTELDVSIGSMQVQVFPSSLVDTQALVIRVGMSRAKFEQIKNNIIENRLDMKLDNLTVSLSTFRSKPTEASLDDVSVQNFVELANTANGGGIFVFPSLSVDMDVFQSSGSNHIDFRFKSSFGGNVDVRWKLGSVYFIREMWYSHASALKTRLTALRIFTSGYDTDIDELLEENYKESIFEAVNLEDKLKDVEADQIYEYTPLEEPLIETPKLRDLGNATPPLEWFGLHRNKFPNLTHQFVIVGLQKLVKEAENRYANVLK</sequence>
<keyword evidence="2" id="KW-1133">Transmembrane helix</keyword>
<protein>
    <submittedName>
        <fullName evidence="5">Cold sensitive for fermentation protein</fullName>
    </submittedName>
</protein>
<evidence type="ECO:0000256" key="1">
    <source>
        <dbReference type="SAM" id="MobiDB-lite"/>
    </source>
</evidence>
<gene>
    <name evidence="5" type="primary">CSF1</name>
</gene>
<reference evidence="5" key="1">
    <citation type="journal article" date="2021" name="Yeast">
        <title>Identification of proteins responsive to heterologous protein production in thermotolerant methylotrophic yeast Ogataea thermomethanolica TBRC656.</title>
        <authorList>
            <person name="Phithakrotchanakoon C."/>
            <person name="Puseenam A."/>
            <person name="Kruasuwan W."/>
            <person name="Likhitrattanapisal S."/>
            <person name="Phaonakrop N."/>
            <person name="Roytrakul S."/>
            <person name="Ingsriswang S."/>
            <person name="Tanapongpipat S."/>
            <person name="Roongsawang N."/>
        </authorList>
    </citation>
    <scope>NUCLEOTIDE SEQUENCE</scope>
    <source>
        <strain evidence="5">TBRC656</strain>
    </source>
</reference>
<keyword evidence="2" id="KW-0812">Transmembrane</keyword>
<name>A0A7R6ZTB7_9ASCO</name>